<dbReference type="Proteomes" id="UP000434276">
    <property type="component" value="Unassembled WGS sequence"/>
</dbReference>
<dbReference type="ExpressionAtlas" id="A0A5S9WKE2">
    <property type="expression patterns" value="baseline and differential"/>
</dbReference>
<dbReference type="AlphaFoldDB" id="A0A5S9WKE2"/>
<evidence type="ECO:0000313" key="1">
    <source>
        <dbReference type="EMBL" id="CAA0261280.1"/>
    </source>
</evidence>
<name>A0A5S9WKE2_ARATH</name>
<dbReference type="OrthoDB" id="10294840at2759"/>
<organism evidence="1 2">
    <name type="scientific">Arabidopsis thaliana</name>
    <name type="common">Mouse-ear cress</name>
    <dbReference type="NCBI Taxonomy" id="3702"/>
    <lineage>
        <taxon>Eukaryota</taxon>
        <taxon>Viridiplantae</taxon>
        <taxon>Streptophyta</taxon>
        <taxon>Embryophyta</taxon>
        <taxon>Tracheophyta</taxon>
        <taxon>Spermatophyta</taxon>
        <taxon>Magnoliopsida</taxon>
        <taxon>eudicotyledons</taxon>
        <taxon>Gunneridae</taxon>
        <taxon>Pentapetalae</taxon>
        <taxon>rosids</taxon>
        <taxon>malvids</taxon>
        <taxon>Brassicales</taxon>
        <taxon>Brassicaceae</taxon>
        <taxon>Camelineae</taxon>
        <taxon>Arabidopsis</taxon>
    </lineage>
</organism>
<protein>
    <submittedName>
        <fullName evidence="1">Uncharacterized protein</fullName>
    </submittedName>
</protein>
<gene>
    <name evidence="1" type="ORF">C24_LOCUS3156</name>
</gene>
<accession>A0A5S9WKE2</accession>
<sequence>MDAREDVRPTGRGGRGVTAKSHVIVTSNMSVRQFLDVKYTTMNLNLFLSLDPIVDDNQNTLIKKDCSGRVDKGKGIVGDAQVLYTNGFKMSAMVTKHTKRSYLNNPTSIRRKLFDDAGVKGSNGVVRFHSVETSNVVTISVVNDFYNNEMGDDGITNVIGIIRLARSTNGDSN</sequence>
<evidence type="ECO:0000313" key="2">
    <source>
        <dbReference type="Proteomes" id="UP000434276"/>
    </source>
</evidence>
<proteinExistence type="predicted"/>
<dbReference type="EMBL" id="CACSHJ010000087">
    <property type="protein sequence ID" value="CAA0261280.1"/>
    <property type="molecule type" value="Genomic_DNA"/>
</dbReference>
<reference evidence="1 2" key="1">
    <citation type="submission" date="2019-12" db="EMBL/GenBank/DDBJ databases">
        <authorList>
            <person name="Jiao W.-B."/>
            <person name="Schneeberger K."/>
        </authorList>
    </citation>
    <scope>NUCLEOTIDE SEQUENCE [LARGE SCALE GENOMIC DNA]</scope>
    <source>
        <strain evidence="2">cv. C24</strain>
    </source>
</reference>